<evidence type="ECO:0000313" key="2">
    <source>
        <dbReference type="EMBL" id="SUZ91117.1"/>
    </source>
</evidence>
<dbReference type="InterPro" id="IPR045916">
    <property type="entry name" value="DUF5777"/>
</dbReference>
<sequence length="235" mass="26604">MIQHRFGSIENGFYDLFGMDYATIRFDFHYGLTERLSFGVGRSSLDKIYDIFVKTKLLRQSSGTSSFPVSVLLYSDIGIDTKRKSENDPAVKDEYLNRLLYVNQLIIGRKFNRSLSLEILPTLIHRNLVPTNKDDHDLASVGIAGRYKLSNRISVNADYFIPLGDRSENYQNSVAIGVDYETGGHVFQVMIANSQGPYEYTFIENANGDFSTGTLYLGFNISRAFTLAGDNEKLW</sequence>
<reference evidence="2" key="1">
    <citation type="submission" date="2018-05" db="EMBL/GenBank/DDBJ databases">
        <authorList>
            <person name="Lanie J.A."/>
            <person name="Ng W.-L."/>
            <person name="Kazmierczak K.M."/>
            <person name="Andrzejewski T.M."/>
            <person name="Davidsen T.M."/>
            <person name="Wayne K.J."/>
            <person name="Tettelin H."/>
            <person name="Glass J.I."/>
            <person name="Rusch D."/>
            <person name="Podicherti R."/>
            <person name="Tsui H.-C.T."/>
            <person name="Winkler M.E."/>
        </authorList>
    </citation>
    <scope>NUCLEOTIDE SEQUENCE</scope>
</reference>
<name>A0A381RMI1_9ZZZZ</name>
<dbReference type="EMBL" id="UINC01001949">
    <property type="protein sequence ID" value="SUZ91117.1"/>
    <property type="molecule type" value="Genomic_DNA"/>
</dbReference>
<proteinExistence type="predicted"/>
<protein>
    <recommendedName>
        <fullName evidence="1">DUF5777 domain-containing protein</fullName>
    </recommendedName>
</protein>
<feature type="domain" description="DUF5777" evidence="1">
    <location>
        <begin position="1"/>
        <end position="225"/>
    </location>
</feature>
<gene>
    <name evidence="2" type="ORF">METZ01_LOCUS43971</name>
</gene>
<evidence type="ECO:0000259" key="1">
    <source>
        <dbReference type="Pfam" id="PF19089"/>
    </source>
</evidence>
<accession>A0A381RMI1</accession>
<organism evidence="2">
    <name type="scientific">marine metagenome</name>
    <dbReference type="NCBI Taxonomy" id="408172"/>
    <lineage>
        <taxon>unclassified sequences</taxon>
        <taxon>metagenomes</taxon>
        <taxon>ecological metagenomes</taxon>
    </lineage>
</organism>
<dbReference type="Pfam" id="PF19089">
    <property type="entry name" value="DUF5777"/>
    <property type="match status" value="1"/>
</dbReference>
<dbReference type="AlphaFoldDB" id="A0A381RMI1"/>